<gene>
    <name evidence="5" type="ORF">V1264_002561</name>
</gene>
<dbReference type="GO" id="GO:0005525">
    <property type="term" value="F:GTP binding"/>
    <property type="evidence" value="ECO:0007669"/>
    <property type="project" value="UniProtKB-KW"/>
</dbReference>
<dbReference type="PROSITE" id="PS51420">
    <property type="entry name" value="RHO"/>
    <property type="match status" value="1"/>
</dbReference>
<comment type="caution">
    <text evidence="5">The sequence shown here is derived from an EMBL/GenBank/DDBJ whole genome shotgun (WGS) entry which is preliminary data.</text>
</comment>
<dbReference type="SMART" id="SM00174">
    <property type="entry name" value="RHO"/>
    <property type="match status" value="1"/>
</dbReference>
<dbReference type="PRINTS" id="PR00449">
    <property type="entry name" value="RASTRNSFRMNG"/>
</dbReference>
<dbReference type="Gene3D" id="3.40.50.300">
    <property type="entry name" value="P-loop containing nucleotide triphosphate hydrolases"/>
    <property type="match status" value="1"/>
</dbReference>
<dbReference type="PROSITE" id="PS51421">
    <property type="entry name" value="RAS"/>
    <property type="match status" value="1"/>
</dbReference>
<keyword evidence="1" id="KW-0547">Nucleotide-binding</keyword>
<keyword evidence="2" id="KW-0342">GTP-binding</keyword>
<evidence type="ECO:0000256" key="1">
    <source>
        <dbReference type="ARBA" id="ARBA00022741"/>
    </source>
</evidence>
<dbReference type="InterPro" id="IPR050227">
    <property type="entry name" value="Rab"/>
</dbReference>
<keyword evidence="3" id="KW-0175">Coiled coil</keyword>
<protein>
    <submittedName>
        <fullName evidence="5">Uncharacterized protein</fullName>
    </submittedName>
</protein>
<dbReference type="PANTHER" id="PTHR47977">
    <property type="entry name" value="RAS-RELATED PROTEIN RAB"/>
    <property type="match status" value="1"/>
</dbReference>
<dbReference type="FunFam" id="3.40.50.300:FF:003044">
    <property type="entry name" value="Predicted protein"/>
    <property type="match status" value="1"/>
</dbReference>
<accession>A0AAN9G881</accession>
<dbReference type="SMART" id="SM00177">
    <property type="entry name" value="ARF"/>
    <property type="match status" value="1"/>
</dbReference>
<dbReference type="InterPro" id="IPR027417">
    <property type="entry name" value="P-loop_NTPase"/>
</dbReference>
<dbReference type="SMART" id="SM00175">
    <property type="entry name" value="RAB"/>
    <property type="match status" value="1"/>
</dbReference>
<evidence type="ECO:0000313" key="5">
    <source>
        <dbReference type="EMBL" id="KAK7098209.1"/>
    </source>
</evidence>
<dbReference type="Proteomes" id="UP001374579">
    <property type="component" value="Unassembled WGS sequence"/>
</dbReference>
<feature type="compositionally biased region" description="Polar residues" evidence="4">
    <location>
        <begin position="291"/>
        <end position="304"/>
    </location>
</feature>
<dbReference type="SMART" id="SM00176">
    <property type="entry name" value="RAN"/>
    <property type="match status" value="1"/>
</dbReference>
<name>A0AAN9G881_9CAEN</name>
<dbReference type="SUPFAM" id="SSF52540">
    <property type="entry name" value="P-loop containing nucleoside triphosphate hydrolases"/>
    <property type="match status" value="1"/>
</dbReference>
<dbReference type="PROSITE" id="PS51419">
    <property type="entry name" value="RAB"/>
    <property type="match status" value="1"/>
</dbReference>
<feature type="compositionally biased region" description="Polar residues" evidence="4">
    <location>
        <begin position="251"/>
        <end position="266"/>
    </location>
</feature>
<feature type="region of interest" description="Disordered" evidence="4">
    <location>
        <begin position="226"/>
        <end position="425"/>
    </location>
</feature>
<evidence type="ECO:0000256" key="2">
    <source>
        <dbReference type="ARBA" id="ARBA00023134"/>
    </source>
</evidence>
<feature type="compositionally biased region" description="Basic and acidic residues" evidence="4">
    <location>
        <begin position="371"/>
        <end position="386"/>
    </location>
</feature>
<keyword evidence="6" id="KW-1185">Reference proteome</keyword>
<dbReference type="GO" id="GO:0003924">
    <property type="term" value="F:GTPase activity"/>
    <property type="evidence" value="ECO:0007669"/>
    <property type="project" value="InterPro"/>
</dbReference>
<evidence type="ECO:0000256" key="3">
    <source>
        <dbReference type="SAM" id="Coils"/>
    </source>
</evidence>
<dbReference type="InterPro" id="IPR005225">
    <property type="entry name" value="Small_GTP-bd"/>
</dbReference>
<evidence type="ECO:0000256" key="4">
    <source>
        <dbReference type="SAM" id="MobiDB-lite"/>
    </source>
</evidence>
<feature type="compositionally biased region" description="Basic residues" evidence="4">
    <location>
        <begin position="350"/>
        <end position="359"/>
    </location>
</feature>
<feature type="compositionally biased region" description="Low complexity" evidence="4">
    <location>
        <begin position="277"/>
        <end position="290"/>
    </location>
</feature>
<evidence type="ECO:0000313" key="6">
    <source>
        <dbReference type="Proteomes" id="UP001374579"/>
    </source>
</evidence>
<dbReference type="NCBIfam" id="TIGR00231">
    <property type="entry name" value="small_GTP"/>
    <property type="match status" value="1"/>
</dbReference>
<proteinExistence type="predicted"/>
<organism evidence="5 6">
    <name type="scientific">Littorina saxatilis</name>
    <dbReference type="NCBI Taxonomy" id="31220"/>
    <lineage>
        <taxon>Eukaryota</taxon>
        <taxon>Metazoa</taxon>
        <taxon>Spiralia</taxon>
        <taxon>Lophotrochozoa</taxon>
        <taxon>Mollusca</taxon>
        <taxon>Gastropoda</taxon>
        <taxon>Caenogastropoda</taxon>
        <taxon>Littorinimorpha</taxon>
        <taxon>Littorinoidea</taxon>
        <taxon>Littorinidae</taxon>
        <taxon>Littorina</taxon>
    </lineage>
</organism>
<dbReference type="CDD" id="cd00154">
    <property type="entry name" value="Rab"/>
    <property type="match status" value="1"/>
</dbReference>
<feature type="compositionally biased region" description="Low complexity" evidence="4">
    <location>
        <begin position="405"/>
        <end position="414"/>
    </location>
</feature>
<dbReference type="EMBL" id="JBAMIC010000012">
    <property type="protein sequence ID" value="KAK7098209.1"/>
    <property type="molecule type" value="Genomic_DNA"/>
</dbReference>
<dbReference type="AlphaFoldDB" id="A0AAN9G881"/>
<dbReference type="InterPro" id="IPR001806">
    <property type="entry name" value="Small_GTPase"/>
</dbReference>
<dbReference type="SMART" id="SM00173">
    <property type="entry name" value="RAS"/>
    <property type="match status" value="1"/>
</dbReference>
<feature type="coiled-coil region" evidence="3">
    <location>
        <begin position="41"/>
        <end position="153"/>
    </location>
</feature>
<dbReference type="Pfam" id="PF00071">
    <property type="entry name" value="Ras"/>
    <property type="match status" value="1"/>
</dbReference>
<reference evidence="5 6" key="1">
    <citation type="submission" date="2024-02" db="EMBL/GenBank/DDBJ databases">
        <title>Chromosome-scale genome assembly of the rough periwinkle Littorina saxatilis.</title>
        <authorList>
            <person name="De Jode A."/>
            <person name="Faria R."/>
            <person name="Formenti G."/>
            <person name="Sims Y."/>
            <person name="Smith T.P."/>
            <person name="Tracey A."/>
            <person name="Wood J.M.D."/>
            <person name="Zagrodzka Z.B."/>
            <person name="Johannesson K."/>
            <person name="Butlin R.K."/>
            <person name="Leder E.H."/>
        </authorList>
    </citation>
    <scope>NUCLEOTIDE SEQUENCE [LARGE SCALE GENOMIC DNA]</scope>
    <source>
        <strain evidence="5">Snail1</strain>
        <tissue evidence="5">Muscle</tissue>
    </source>
</reference>
<sequence length="638" mass="73429">MTTLCYSQEQVVELYQRLHTGEHPELLENFESILLGVIKDVRGYQVENERLEKTFKREKEQHDKHLRQLEDEMEQQMQKVEERVRKQEKDRLEQEKAVLRAQLDEEVTTLQLNLKRMQQEGVNKFDQAQESHLLEMKKRLEEIASENRSLKSELTDSHTNLALVRSEMTNFRQQLNEKMHELDMEKETVMDYVREQDNLTRQLHMLHEANKKLHDINDDLRMAVETSRAYPSPHRRSMSIESGNSRRSDSPRLSLTQSNINRINSFHSDHGPPTDLPSPSGRPSSAGATPNSSIFEEMSSTRAPLTSRAVGGPSFDDDYVEDIDSGHSTMRDVELDTEIDSVSMDGDVKRHTRRQRRPRPQVMDDEEPDSHDETDTDMHSEIEMRIRRPGSRGSSRSLTRDDSVVSHGSRSSRGSSRRQLPHAPVESIAPTIVRVTKEPERMYKVVLAGDAAVGKSTFIVRLCKGKFVPNLSSTLGVDFQNKVVDVDGHTVALQLWDTAGQERFRSIAKSYFRRADGVLLLYDVTYERSFVNIREWVDAIEESSPKRVPIMLVGNKTDQRQEMMKQGRRVVRYEDGQRVAREIDALFIESSAKDGSHIMEAVIELTRLLRTNEDLEVKTVGMQLQEMRNEKKSSCCGK</sequence>